<dbReference type="Pfam" id="PF01762">
    <property type="entry name" value="Galactosyl_T"/>
    <property type="match status" value="1"/>
</dbReference>
<evidence type="ECO:0000256" key="2">
    <source>
        <dbReference type="ARBA" id="ARBA00008661"/>
    </source>
</evidence>
<keyword evidence="8" id="KW-0333">Golgi apparatus</keyword>
<keyword evidence="9 11" id="KW-0472">Membrane</keyword>
<keyword evidence="6" id="KW-0735">Signal-anchor</keyword>
<evidence type="ECO:0000256" key="1">
    <source>
        <dbReference type="ARBA" id="ARBA00004323"/>
    </source>
</evidence>
<comment type="caution">
    <text evidence="12">The sequence shown here is derived from an EMBL/GenBank/DDBJ whole genome shotgun (WGS) entry which is preliminary data.</text>
</comment>
<dbReference type="EMBL" id="NIDF01000006">
    <property type="protein sequence ID" value="TYJ58215.1"/>
    <property type="molecule type" value="Genomic_DNA"/>
</dbReference>
<feature type="compositionally biased region" description="Polar residues" evidence="10">
    <location>
        <begin position="154"/>
        <end position="166"/>
    </location>
</feature>
<feature type="region of interest" description="Disordered" evidence="10">
    <location>
        <begin position="535"/>
        <end position="564"/>
    </location>
</feature>
<keyword evidence="7 11" id="KW-1133">Transmembrane helix</keyword>
<feature type="compositionally biased region" description="Low complexity" evidence="10">
    <location>
        <begin position="54"/>
        <end position="70"/>
    </location>
</feature>
<evidence type="ECO:0000256" key="6">
    <source>
        <dbReference type="ARBA" id="ARBA00022968"/>
    </source>
</evidence>
<feature type="region of interest" description="Disordered" evidence="10">
    <location>
        <begin position="118"/>
        <end position="295"/>
    </location>
</feature>
<dbReference type="AlphaFoldDB" id="A0A5D3B373"/>
<feature type="region of interest" description="Disordered" evidence="10">
    <location>
        <begin position="905"/>
        <end position="935"/>
    </location>
</feature>
<evidence type="ECO:0000256" key="8">
    <source>
        <dbReference type="ARBA" id="ARBA00023034"/>
    </source>
</evidence>
<keyword evidence="13" id="KW-1185">Reference proteome</keyword>
<feature type="compositionally biased region" description="Polar residues" evidence="10">
    <location>
        <begin position="120"/>
        <end position="143"/>
    </location>
</feature>
<evidence type="ECO:0000313" key="13">
    <source>
        <dbReference type="Proteomes" id="UP000322245"/>
    </source>
</evidence>
<feature type="transmembrane region" description="Helical" evidence="11">
    <location>
        <begin position="471"/>
        <end position="498"/>
    </location>
</feature>
<accession>A0A5D3B373</accession>
<organism evidence="12 13">
    <name type="scientific">Cryptococcus floricola</name>
    <dbReference type="NCBI Taxonomy" id="2591691"/>
    <lineage>
        <taxon>Eukaryota</taxon>
        <taxon>Fungi</taxon>
        <taxon>Dikarya</taxon>
        <taxon>Basidiomycota</taxon>
        <taxon>Agaricomycotina</taxon>
        <taxon>Tremellomycetes</taxon>
        <taxon>Tremellales</taxon>
        <taxon>Cryptococcaceae</taxon>
        <taxon>Cryptococcus</taxon>
    </lineage>
</organism>
<sequence>MQMLQPMDRSPLSRKRGPGTHNTFDLIRQTYTLPRRLLAASWKSMSTTAQKHNPAPVESTVSAPAAAAPSAVPPPPSSSQPAHRPRPPRAASHRAPIAINTAISAPSTRTHPLKRLSIDLSDQSYSHSTSTDAYTPITPTQENGHIGITRRRQSISSPRAKSNSLEIPQGKVRSPGASSGFSWLSGGRLGIPHTEDKASKSDDEREEDDIDTPNWKRQAKKGPIHHKWDWGMPTQMANPAVDVTPTTPLEDDQSTPLVQPTNLASSSHSHSSAGSIPNPLLQPLPRDPNNILPLSVGSSPFASPVPSRAPSPHRIQDFASMSSGAILSGPSSAAPGPFTSVSGSSPRTSISTSSSRIFNGRSGSRSSAEDDELSPPYGKYNPHAWFARSQAPVSPKAPSNAPRIMRLPSTARLLPTGTRRWGWLLEWAGFGAPPDSPRVSGARRSEREHLMGGGGMHTGKRGTKKVLGSKWIARAMVFIPTSLWSIALFLVALAIFAVTLTLTLKHILNPDKEALPWRQYCTSSYPTLYSLQDPSQKPISVSPDHASHSHPIPTNSFASSSTKLTLTPLTPSHPTWPYRPHASLPYSHETAQGELDSLLAPVGVLLGVFTTDAGLERRQMIRQSYGSHWRSRREGTEGVRVRFVMGRPRKKYEKAVHLEMEAFNDIVVLDIEENMNSGKTHAFFSWAAENATVPDWQYPHHPREQDNDDGASDAERERGGKANAPIWMGEKRPDYVVKADEDAFIMLGELEKRLRVAPRSKAFWGYLVKNQFMAGECYALTYDLVQYIAASTALKTLTRGKEDKLVAKWMNMHPQREEIVWVTDRCWIYDHPKAGTVYSHGFLYPSVVSEVRTENRTGLSPLVLAHRGGHEAADAYSTVSKFGVAYHPFTDDMSATEQVEALVEGSPLSRLREESHTSSKHSSQQAYSKTESTRHKIDRLYKAKSSRVERFLGDQDERGGTVVVHYIKKADWFVETMVALLGTADEQDVWHRGVGMGLSALERRKGRVAKPKSEGERKAQVGKSPEGL</sequence>
<dbReference type="InterPro" id="IPR002659">
    <property type="entry name" value="Glyco_trans_31"/>
</dbReference>
<comment type="similarity">
    <text evidence="2">Belongs to the glycosyltransferase 31 family.</text>
</comment>
<evidence type="ECO:0000256" key="10">
    <source>
        <dbReference type="SAM" id="MobiDB-lite"/>
    </source>
</evidence>
<feature type="compositionally biased region" description="Basic and acidic residues" evidence="10">
    <location>
        <begin position="193"/>
        <end position="203"/>
    </location>
</feature>
<feature type="compositionally biased region" description="Polar residues" evidence="10">
    <location>
        <begin position="254"/>
        <end position="263"/>
    </location>
</feature>
<proteinExistence type="inferred from homology"/>
<evidence type="ECO:0000256" key="4">
    <source>
        <dbReference type="ARBA" id="ARBA00022679"/>
    </source>
</evidence>
<dbReference type="PANTHER" id="PTHR11214">
    <property type="entry name" value="BETA-1,3-N-ACETYLGLUCOSAMINYLTRANSFERASE"/>
    <property type="match status" value="1"/>
</dbReference>
<keyword evidence="4" id="KW-0808">Transferase</keyword>
<feature type="region of interest" description="Disordered" evidence="10">
    <location>
        <begin position="696"/>
        <end position="723"/>
    </location>
</feature>
<comment type="subcellular location">
    <subcellularLocation>
        <location evidence="1">Golgi apparatus membrane</location>
        <topology evidence="1">Single-pass type II membrane protein</topology>
    </subcellularLocation>
</comment>
<evidence type="ECO:0000256" key="11">
    <source>
        <dbReference type="SAM" id="Phobius"/>
    </source>
</evidence>
<evidence type="ECO:0000256" key="5">
    <source>
        <dbReference type="ARBA" id="ARBA00022692"/>
    </source>
</evidence>
<evidence type="ECO:0008006" key="14">
    <source>
        <dbReference type="Google" id="ProtNLM"/>
    </source>
</evidence>
<evidence type="ECO:0000256" key="3">
    <source>
        <dbReference type="ARBA" id="ARBA00022676"/>
    </source>
</evidence>
<feature type="compositionally biased region" description="Polar residues" evidence="10">
    <location>
        <begin position="920"/>
        <end position="930"/>
    </location>
</feature>
<feature type="compositionally biased region" description="Low complexity" evidence="10">
    <location>
        <begin position="264"/>
        <end position="275"/>
    </location>
</feature>
<feature type="region of interest" description="Disordered" evidence="10">
    <location>
        <begin position="1"/>
        <end position="23"/>
    </location>
</feature>
<evidence type="ECO:0000256" key="9">
    <source>
        <dbReference type="ARBA" id="ARBA00023136"/>
    </source>
</evidence>
<dbReference type="Proteomes" id="UP000322245">
    <property type="component" value="Unassembled WGS sequence"/>
</dbReference>
<feature type="region of interest" description="Disordered" evidence="10">
    <location>
        <begin position="1005"/>
        <end position="1028"/>
    </location>
</feature>
<feature type="compositionally biased region" description="Low complexity" evidence="10">
    <location>
        <begin position="339"/>
        <end position="355"/>
    </location>
</feature>
<keyword evidence="3" id="KW-0328">Glycosyltransferase</keyword>
<keyword evidence="5 11" id="KW-0812">Transmembrane</keyword>
<reference evidence="12 13" key="1">
    <citation type="submission" date="2017-05" db="EMBL/GenBank/DDBJ databases">
        <title>The Genome Sequence of Tsuchiyaea wingfieldii DSM 27421.</title>
        <authorList>
            <person name="Cuomo C."/>
            <person name="Passer A."/>
            <person name="Billmyre B."/>
            <person name="Heitman J."/>
        </authorList>
    </citation>
    <scope>NUCLEOTIDE SEQUENCE [LARGE SCALE GENOMIC DNA]</scope>
    <source>
        <strain evidence="12 13">DSM 27421</strain>
    </source>
</reference>
<dbReference type="PANTHER" id="PTHR11214:SF333">
    <property type="entry name" value="GLYCOSYLTRANSFERASE FAMILY 31 PROTEIN"/>
    <property type="match status" value="1"/>
</dbReference>
<dbReference type="GO" id="GO:0016758">
    <property type="term" value="F:hexosyltransferase activity"/>
    <property type="evidence" value="ECO:0007669"/>
    <property type="project" value="InterPro"/>
</dbReference>
<name>A0A5D3B373_9TREE</name>
<gene>
    <name evidence="12" type="ORF">B9479_001039</name>
</gene>
<feature type="region of interest" description="Disordered" evidence="10">
    <location>
        <begin position="329"/>
        <end position="375"/>
    </location>
</feature>
<feature type="region of interest" description="Disordered" evidence="10">
    <location>
        <begin position="49"/>
        <end position="93"/>
    </location>
</feature>
<evidence type="ECO:0000313" key="12">
    <source>
        <dbReference type="EMBL" id="TYJ58215.1"/>
    </source>
</evidence>
<dbReference type="GO" id="GO:0051072">
    <property type="term" value="P:4,6-pyruvylated galactose residue biosynthetic process"/>
    <property type="evidence" value="ECO:0007669"/>
    <property type="project" value="TreeGrafter"/>
</dbReference>
<dbReference type="GO" id="GO:0000139">
    <property type="term" value="C:Golgi membrane"/>
    <property type="evidence" value="ECO:0007669"/>
    <property type="project" value="UniProtKB-SubCell"/>
</dbReference>
<protein>
    <recommendedName>
        <fullName evidence="14">Glycosyltransferase family 31 protein</fullName>
    </recommendedName>
</protein>
<evidence type="ECO:0000256" key="7">
    <source>
        <dbReference type="ARBA" id="ARBA00022989"/>
    </source>
</evidence>